<comment type="caution">
    <text evidence="1">The sequence shown here is derived from an EMBL/GenBank/DDBJ whole genome shotgun (WGS) entry which is preliminary data.</text>
</comment>
<dbReference type="EMBL" id="JAHUTJ010016646">
    <property type="protein sequence ID" value="MED6269985.1"/>
    <property type="molecule type" value="Genomic_DNA"/>
</dbReference>
<organism evidence="1 2">
    <name type="scientific">Characodon lateralis</name>
    <dbReference type="NCBI Taxonomy" id="208331"/>
    <lineage>
        <taxon>Eukaryota</taxon>
        <taxon>Metazoa</taxon>
        <taxon>Chordata</taxon>
        <taxon>Craniata</taxon>
        <taxon>Vertebrata</taxon>
        <taxon>Euteleostomi</taxon>
        <taxon>Actinopterygii</taxon>
        <taxon>Neopterygii</taxon>
        <taxon>Teleostei</taxon>
        <taxon>Neoteleostei</taxon>
        <taxon>Acanthomorphata</taxon>
        <taxon>Ovalentaria</taxon>
        <taxon>Atherinomorphae</taxon>
        <taxon>Cyprinodontiformes</taxon>
        <taxon>Goodeidae</taxon>
        <taxon>Characodon</taxon>
    </lineage>
</organism>
<dbReference type="Proteomes" id="UP001352852">
    <property type="component" value="Unassembled WGS sequence"/>
</dbReference>
<name>A0ABU7D7A0_9TELE</name>
<sequence>MKLSSCTAEDSSLTVEENFKDYYMLCMWENLQNWQCIKYLFSPLYYESQGLAGNVQDYRDLQKSSS</sequence>
<proteinExistence type="predicted"/>
<keyword evidence="2" id="KW-1185">Reference proteome</keyword>
<protein>
    <submittedName>
        <fullName evidence="1">Uncharacterized protein</fullName>
    </submittedName>
</protein>
<gene>
    <name evidence="1" type="ORF">CHARACLAT_005203</name>
</gene>
<reference evidence="1 2" key="1">
    <citation type="submission" date="2021-06" db="EMBL/GenBank/DDBJ databases">
        <authorList>
            <person name="Palmer J.M."/>
        </authorList>
    </citation>
    <scope>NUCLEOTIDE SEQUENCE [LARGE SCALE GENOMIC DNA]</scope>
    <source>
        <strain evidence="1 2">CL_MEX2019</strain>
        <tissue evidence="1">Muscle</tissue>
    </source>
</reference>
<accession>A0ABU7D7A0</accession>
<evidence type="ECO:0000313" key="2">
    <source>
        <dbReference type="Proteomes" id="UP001352852"/>
    </source>
</evidence>
<evidence type="ECO:0000313" key="1">
    <source>
        <dbReference type="EMBL" id="MED6269985.1"/>
    </source>
</evidence>